<dbReference type="PANTHER" id="PTHR30348:SF13">
    <property type="entry name" value="UPF0759 PROTEIN YUNF"/>
    <property type="match status" value="1"/>
</dbReference>
<dbReference type="Gene3D" id="3.20.20.410">
    <property type="entry name" value="Protein of unknown function UPF0759"/>
    <property type="match status" value="1"/>
</dbReference>
<dbReference type="Proteomes" id="UP001589609">
    <property type="component" value="Unassembled WGS sequence"/>
</dbReference>
<dbReference type="Pfam" id="PF01904">
    <property type="entry name" value="DUF72"/>
    <property type="match status" value="1"/>
</dbReference>
<dbReference type="RefSeq" id="WP_129728087.1">
    <property type="nucleotide sequence ID" value="NZ_JBHMAF010000017.1"/>
</dbReference>
<proteinExistence type="predicted"/>
<gene>
    <name evidence="1" type="ORF">ACFFMS_04330</name>
</gene>
<sequence length="282" mass="32968">MISIGLTGWGDHESLYSDKQAAKQKLRTYSRHFSVVEVDSSFYAMQPTRNYHKWIEETPADFSFVVKAYQGMTGHMRGDIPFTDAEEMFTVFKQSIVPLQEAGKLRMVLFQYPPWFDCQKKHVELLRYTKERMNDIPCSIEFRNQSWFEPQMCDRTLAFLEQGKWIHTICDEPQAGVGSVPVVLQATSREAALIRLHGRNIHGWSNTGLPNWRAVRCLYRYNQEELLEWAERLRWLQEQTKQIYVLFNNNSGGDAADNAKQLMKLLGVEEPQKDSEQMRLFD</sequence>
<evidence type="ECO:0000313" key="1">
    <source>
        <dbReference type="EMBL" id="MFB9757770.1"/>
    </source>
</evidence>
<name>A0ABV5WAZ7_9BACI</name>
<dbReference type="InterPro" id="IPR002763">
    <property type="entry name" value="DUF72"/>
</dbReference>
<accession>A0ABV5WAZ7</accession>
<keyword evidence="2" id="KW-1185">Reference proteome</keyword>
<comment type="caution">
    <text evidence="1">The sequence shown here is derived from an EMBL/GenBank/DDBJ whole genome shotgun (WGS) entry which is preliminary data.</text>
</comment>
<reference evidence="1 2" key="1">
    <citation type="submission" date="2024-09" db="EMBL/GenBank/DDBJ databases">
        <authorList>
            <person name="Sun Q."/>
            <person name="Mori K."/>
        </authorList>
    </citation>
    <scope>NUCLEOTIDE SEQUENCE [LARGE SCALE GENOMIC DNA]</scope>
    <source>
        <strain evidence="1 2">JCM 11201</strain>
    </source>
</reference>
<dbReference type="EMBL" id="JBHMAF010000017">
    <property type="protein sequence ID" value="MFB9757770.1"/>
    <property type="molecule type" value="Genomic_DNA"/>
</dbReference>
<dbReference type="SUPFAM" id="SSF117396">
    <property type="entry name" value="TM1631-like"/>
    <property type="match status" value="1"/>
</dbReference>
<dbReference type="PANTHER" id="PTHR30348">
    <property type="entry name" value="UNCHARACTERIZED PROTEIN YECE"/>
    <property type="match status" value="1"/>
</dbReference>
<dbReference type="InterPro" id="IPR036520">
    <property type="entry name" value="UPF0759_sf"/>
</dbReference>
<organism evidence="1 2">
    <name type="scientific">Ectobacillus funiculus</name>
    <dbReference type="NCBI Taxonomy" id="137993"/>
    <lineage>
        <taxon>Bacteria</taxon>
        <taxon>Bacillati</taxon>
        <taxon>Bacillota</taxon>
        <taxon>Bacilli</taxon>
        <taxon>Bacillales</taxon>
        <taxon>Bacillaceae</taxon>
        <taxon>Ectobacillus</taxon>
    </lineage>
</organism>
<evidence type="ECO:0000313" key="2">
    <source>
        <dbReference type="Proteomes" id="UP001589609"/>
    </source>
</evidence>
<protein>
    <submittedName>
        <fullName evidence="1">DUF72 domain-containing protein</fullName>
    </submittedName>
</protein>